<feature type="compositionally biased region" description="Basic and acidic residues" evidence="8">
    <location>
        <begin position="687"/>
        <end position="696"/>
    </location>
</feature>
<dbReference type="PANTHER" id="PTHR17271:SF12">
    <property type="entry name" value="MYOSIN PHOSPHATASE RHO-INTERACTING PROTEIN ISOFORM X1"/>
    <property type="match status" value="1"/>
</dbReference>
<sequence>MSGEKAAATPCSKFQANIFNKSKCQNCFKSRELHLLNDHDLEQAKPIYAGWLCLAPEGTDFNNPMQRSRRWQRRFFILYEDGSLSFALDELPSTLPQGTVNVNVCTDIFDAEPRTGQKNALCIVTPEQEVFIRGDNKDIINGWSEQLAVYLRTHKQNQKKKRKVEPVANQEPSPAKMVATDPSFPSSGRDRPEPGQWQEDQRDGGPDVTPIWTVTDTEHLGPERTPAGNASSYLCLDPRGSLTSAGFGGSVGSSDLAASESSDTGRNNRLTEPNNIQTSANNKNQRQDGSKNRSEATRKEQETGASMLRTGRSETRTNKREKLQSCGDSSSLVAPPPQRRARSLDHRTSDTAMTPDLLNFKKGWMVKLDENDQWKKYWFVLSTDSLRYYKDSTAEEASDLEGEINLMKCYNVSEYQVQRNYGFQIHTPKGVFTLSAMTAGIRKNWIQALMKNVHPANAPDVASLPGQHIPCSPPEVLPKPDVTQDSPSADVSSESEPHPKASSVTERRREGRYKTFDWAEFKPESEPAVDADLQKSPCSLELGDLERRKRREERRRRYEKMLGFSLLEKDGSVRALSPKSQQRMEEEMEECWKQVEKTMFRLERTVPLFSDRRDAEEMEKVLQSYRKAGKYNQFVCFFSIQVEDLKVQLEESEHRRLELEAQLSTERFQHQQLDSPVSPEADFYPSDMKEKPLKDPTKSLKEAYRELLQQQNVMRQNMMEQLGQETPSPTPQLPSIWLCDTGGELQELEDLLSETAASPLLSPASDSQHSQSEGMSFDDRTADLQDQLHADARQLFPVSETQADKFSSWAHESAEGDESQLKQVTPDQVTLEKLSLEVELLTSQNEALNQRNQEMLNQLTEADREIERLKAELSSRYSEPRDLPEVEQQGKTRVEDLEMELNLKNQELQEAQTLISSLEETLRETEVLLQLSDPVGEDENKKRDEKPEGYLLRCFEATEAKLTELERQLDQSELNCRELQEAEKLSCQRAAEAEADIRRLNEELEKERLKGDRSVSAEEKTQKVIEGMVARLSALGRLLEAIDTLEGGEAKVEEGERSPAVVSQLEWEEAFWSLLLKKLKEDPSKLIEPADVRVGEAAEQMVLETRMLLIGHRLLQTEQAAQEGREGRREGEANDIALETTKTEEESGMSDLSDFERFKAVTQIKMSMLDQLAASLSAAAVHEELQPTADRLYEFHSSDHPWIASFIYSAATEALYRHRLCRLWAKYANCSKCAKLREENEDLKAKLSNLEQRRTSKMNAGCQTDEIYLQDAELQGAEESEEEEEELIGEMEIPQKVSDESLEESDEPDGNVELISALRRKVEELEEQLTVSEDKMTLVQLQHEKETEKLKVTCERGLACMEESHLKVVEGLQRRHKQEVERLLVDRDRLLEEESAATATAIEAIKNAHRLELQREVQRRCEFENSNGLSNLEEVHRQHSEELASCQRELEVLSQQFSLKCLENGHLVQALDAERKALCQCQQENQDLRTRNQELSGHLAAEITRLCTLAKQDALPLSQGMDVYEMEITLRVKESEVQCLKQEITSLKDELQSAQRDKRNATKKYKDMYTELSIVQAKAEREADELRENLRLAHQALGRTSP</sequence>
<accession>A0A3P9D994</accession>
<feature type="domain" description="PH" evidence="9">
    <location>
        <begin position="358"/>
        <end position="454"/>
    </location>
</feature>
<feature type="coiled-coil region" evidence="7">
    <location>
        <begin position="1530"/>
        <end position="1596"/>
    </location>
</feature>
<dbReference type="Pfam" id="PF00169">
    <property type="entry name" value="PH"/>
    <property type="match status" value="1"/>
</dbReference>
<feature type="region of interest" description="Disordered" evidence="8">
    <location>
        <begin position="154"/>
        <end position="213"/>
    </location>
</feature>
<feature type="region of interest" description="Disordered" evidence="8">
    <location>
        <begin position="803"/>
        <end position="822"/>
    </location>
</feature>
<dbReference type="Gene3D" id="2.30.29.30">
    <property type="entry name" value="Pleckstrin-homology domain (PH domain)/Phosphotyrosine-binding domain (PTB)"/>
    <property type="match status" value="2"/>
</dbReference>
<dbReference type="Ensembl" id="ENSMZET00005032281.1">
    <property type="protein sequence ID" value="ENSMZEP00005031270.1"/>
    <property type="gene ID" value="ENSMZEG00005023313.1"/>
</dbReference>
<keyword evidence="4 7" id="KW-0175">Coiled coil</keyword>
<reference evidence="10" key="3">
    <citation type="submission" date="2025-09" db="UniProtKB">
        <authorList>
            <consortium name="Ensembl"/>
        </authorList>
    </citation>
    <scope>IDENTIFICATION</scope>
</reference>
<feature type="compositionally biased region" description="Basic and acidic residues" evidence="8">
    <location>
        <begin position="311"/>
        <end position="323"/>
    </location>
</feature>
<evidence type="ECO:0000256" key="6">
    <source>
        <dbReference type="ARBA" id="ARBA00023212"/>
    </source>
</evidence>
<dbReference type="GO" id="GO:0051015">
    <property type="term" value="F:actin filament binding"/>
    <property type="evidence" value="ECO:0007669"/>
    <property type="project" value="TreeGrafter"/>
</dbReference>
<feature type="compositionally biased region" description="Polar residues" evidence="8">
    <location>
        <begin position="483"/>
        <end position="494"/>
    </location>
</feature>
<dbReference type="OrthoDB" id="9942268at2759"/>
<evidence type="ECO:0000256" key="8">
    <source>
        <dbReference type="SAM" id="MobiDB-lite"/>
    </source>
</evidence>
<dbReference type="InterPro" id="IPR001849">
    <property type="entry name" value="PH_domain"/>
</dbReference>
<evidence type="ECO:0000256" key="3">
    <source>
        <dbReference type="ARBA" id="ARBA00022553"/>
    </source>
</evidence>
<feature type="domain" description="PH" evidence="9">
    <location>
        <begin position="45"/>
        <end position="152"/>
    </location>
</feature>
<feature type="region of interest" description="Disordered" evidence="8">
    <location>
        <begin position="246"/>
        <end position="350"/>
    </location>
</feature>
<feature type="coiled-coil region" evidence="7">
    <location>
        <begin position="955"/>
        <end position="1010"/>
    </location>
</feature>
<evidence type="ECO:0000259" key="9">
    <source>
        <dbReference type="PROSITE" id="PS50003"/>
    </source>
</evidence>
<evidence type="ECO:0000313" key="10">
    <source>
        <dbReference type="Ensembl" id="ENSMZEP00005031270.1"/>
    </source>
</evidence>
<dbReference type="FunFam" id="2.30.29.30:FF:000133">
    <property type="entry name" value="myosin phosphatase Rho-interacting protein isoform X1"/>
    <property type="match status" value="1"/>
</dbReference>
<evidence type="ECO:0000256" key="2">
    <source>
        <dbReference type="ARBA" id="ARBA00022490"/>
    </source>
</evidence>
<keyword evidence="2" id="KW-0963">Cytoplasm</keyword>
<dbReference type="Proteomes" id="UP000265160">
    <property type="component" value="LG4"/>
</dbReference>
<dbReference type="InterPro" id="IPR052223">
    <property type="entry name" value="Actin_Cytoskeleton_Reg"/>
</dbReference>
<feature type="coiled-coil region" evidence="7">
    <location>
        <begin position="1315"/>
        <end position="1342"/>
    </location>
</feature>
<feature type="region of interest" description="Disordered" evidence="8">
    <location>
        <begin position="667"/>
        <end position="696"/>
    </location>
</feature>
<evidence type="ECO:0000256" key="1">
    <source>
        <dbReference type="ARBA" id="ARBA00004245"/>
    </source>
</evidence>
<keyword evidence="3" id="KW-0597">Phosphoprotein</keyword>
<evidence type="ECO:0000256" key="5">
    <source>
        <dbReference type="ARBA" id="ARBA00023203"/>
    </source>
</evidence>
<evidence type="ECO:0000256" key="7">
    <source>
        <dbReference type="SAM" id="Coils"/>
    </source>
</evidence>
<dbReference type="STRING" id="106582.ENSMZEP00005031270"/>
<feature type="coiled-coil region" evidence="7">
    <location>
        <begin position="1233"/>
        <end position="1260"/>
    </location>
</feature>
<keyword evidence="5" id="KW-0009">Actin-binding</keyword>
<feature type="region of interest" description="Disordered" evidence="8">
    <location>
        <begin position="464"/>
        <end position="509"/>
    </location>
</feature>
<feature type="region of interest" description="Disordered" evidence="8">
    <location>
        <begin position="1274"/>
        <end position="1309"/>
    </location>
</feature>
<dbReference type="InterPro" id="IPR011993">
    <property type="entry name" value="PH-like_dom_sf"/>
</dbReference>
<feature type="compositionally biased region" description="Basic and acidic residues" evidence="8">
    <location>
        <begin position="188"/>
        <end position="205"/>
    </location>
</feature>
<evidence type="ECO:0000256" key="4">
    <source>
        <dbReference type="ARBA" id="ARBA00023054"/>
    </source>
</evidence>
<name>A0A3P9D994_9CICH</name>
<dbReference type="SUPFAM" id="SSF50729">
    <property type="entry name" value="PH domain-like"/>
    <property type="match status" value="2"/>
</dbReference>
<evidence type="ECO:0000313" key="11">
    <source>
        <dbReference type="Proteomes" id="UP000265160"/>
    </source>
</evidence>
<dbReference type="KEGG" id="mze:101479163"/>
<feature type="compositionally biased region" description="Basic and acidic residues" evidence="8">
    <location>
        <begin position="495"/>
        <end position="509"/>
    </location>
</feature>
<feature type="coiled-coil region" evidence="7">
    <location>
        <begin position="1429"/>
        <end position="1456"/>
    </location>
</feature>
<protein>
    <submittedName>
        <fullName evidence="10">Myosin phosphatase Rho-interacting protein</fullName>
    </submittedName>
</protein>
<reference evidence="10 11" key="1">
    <citation type="journal article" date="2014" name="Nature">
        <title>The genomic substrate for adaptive radiation in African cichlid fish.</title>
        <authorList>
            <person name="Brawand D."/>
            <person name="Wagner C.E."/>
            <person name="Li Y.I."/>
            <person name="Malinsky M."/>
            <person name="Keller I."/>
            <person name="Fan S."/>
            <person name="Simakov O."/>
            <person name="Ng A.Y."/>
            <person name="Lim Z.W."/>
            <person name="Bezault E."/>
            <person name="Turner-Maier J."/>
            <person name="Johnson J."/>
            <person name="Alcazar R."/>
            <person name="Noh H.J."/>
            <person name="Russell P."/>
            <person name="Aken B."/>
            <person name="Alfoldi J."/>
            <person name="Amemiya C."/>
            <person name="Azzouzi N."/>
            <person name="Baroiller J.F."/>
            <person name="Barloy-Hubler F."/>
            <person name="Berlin A."/>
            <person name="Bloomquist R."/>
            <person name="Carleton K.L."/>
            <person name="Conte M.A."/>
            <person name="D'Cotta H."/>
            <person name="Eshel O."/>
            <person name="Gaffney L."/>
            <person name="Galibert F."/>
            <person name="Gante H.F."/>
            <person name="Gnerre S."/>
            <person name="Greuter L."/>
            <person name="Guyon R."/>
            <person name="Haddad N.S."/>
            <person name="Haerty W."/>
            <person name="Harris R.M."/>
            <person name="Hofmann H.A."/>
            <person name="Hourlier T."/>
            <person name="Hulata G."/>
            <person name="Jaffe D.B."/>
            <person name="Lara M."/>
            <person name="Lee A.P."/>
            <person name="MacCallum I."/>
            <person name="Mwaiko S."/>
            <person name="Nikaido M."/>
            <person name="Nishihara H."/>
            <person name="Ozouf-Costaz C."/>
            <person name="Penman D.J."/>
            <person name="Przybylski D."/>
            <person name="Rakotomanga M."/>
            <person name="Renn S.C.P."/>
            <person name="Ribeiro F.J."/>
            <person name="Ron M."/>
            <person name="Salzburger W."/>
            <person name="Sanchez-Pulido L."/>
            <person name="Santos M.E."/>
            <person name="Searle S."/>
            <person name="Sharpe T."/>
            <person name="Swofford R."/>
            <person name="Tan F.J."/>
            <person name="Williams L."/>
            <person name="Young S."/>
            <person name="Yin S."/>
            <person name="Okada N."/>
            <person name="Kocher T.D."/>
            <person name="Miska E.A."/>
            <person name="Lander E.S."/>
            <person name="Venkatesh B."/>
            <person name="Fernald R.D."/>
            <person name="Meyer A."/>
            <person name="Ponting C.P."/>
            <person name="Streelman J.T."/>
            <person name="Lindblad-Toh K."/>
            <person name="Seehausen O."/>
            <person name="Di Palma F."/>
        </authorList>
    </citation>
    <scope>NUCLEOTIDE SEQUENCE</scope>
</reference>
<dbReference type="GO" id="GO:0015629">
    <property type="term" value="C:actin cytoskeleton"/>
    <property type="evidence" value="ECO:0007669"/>
    <property type="project" value="TreeGrafter"/>
</dbReference>
<dbReference type="PANTHER" id="PTHR17271">
    <property type="entry name" value="PLECKSTRIN HOMOLOGY PH DOMAIN-CONTAINING PROTEIN"/>
    <property type="match status" value="1"/>
</dbReference>
<dbReference type="SMART" id="SM00233">
    <property type="entry name" value="PH"/>
    <property type="match status" value="2"/>
</dbReference>
<feature type="compositionally biased region" description="Basic residues" evidence="8">
    <location>
        <begin position="154"/>
        <end position="163"/>
    </location>
</feature>
<dbReference type="PROSITE" id="PS50003">
    <property type="entry name" value="PH_DOMAIN"/>
    <property type="match status" value="2"/>
</dbReference>
<organism evidence="10 11">
    <name type="scientific">Maylandia zebra</name>
    <name type="common">zebra mbuna</name>
    <dbReference type="NCBI Taxonomy" id="106582"/>
    <lineage>
        <taxon>Eukaryota</taxon>
        <taxon>Metazoa</taxon>
        <taxon>Chordata</taxon>
        <taxon>Craniata</taxon>
        <taxon>Vertebrata</taxon>
        <taxon>Euteleostomi</taxon>
        <taxon>Actinopterygii</taxon>
        <taxon>Neopterygii</taxon>
        <taxon>Teleostei</taxon>
        <taxon>Neoteleostei</taxon>
        <taxon>Acanthomorphata</taxon>
        <taxon>Ovalentaria</taxon>
        <taxon>Cichlomorphae</taxon>
        <taxon>Cichliformes</taxon>
        <taxon>Cichlidae</taxon>
        <taxon>African cichlids</taxon>
        <taxon>Pseudocrenilabrinae</taxon>
        <taxon>Haplochromini</taxon>
        <taxon>Maylandia</taxon>
        <taxon>Maylandia zebra complex</taxon>
    </lineage>
</organism>
<feature type="compositionally biased region" description="Acidic residues" evidence="8">
    <location>
        <begin position="1276"/>
        <end position="1289"/>
    </location>
</feature>
<dbReference type="RefSeq" id="XP_004556415.1">
    <property type="nucleotide sequence ID" value="XM_004556358.3"/>
</dbReference>
<keyword evidence="11" id="KW-1185">Reference proteome</keyword>
<reference evidence="10" key="2">
    <citation type="submission" date="2025-08" db="UniProtKB">
        <authorList>
            <consortium name="Ensembl"/>
        </authorList>
    </citation>
    <scope>IDENTIFICATION</scope>
</reference>
<feature type="compositionally biased region" description="Acidic residues" evidence="8">
    <location>
        <begin position="1300"/>
        <end position="1309"/>
    </location>
</feature>
<dbReference type="GeneTree" id="ENSGT00940000164958"/>
<feature type="compositionally biased region" description="Basic and acidic residues" evidence="8">
    <location>
        <begin position="285"/>
        <end position="302"/>
    </location>
</feature>
<keyword evidence="6" id="KW-0206">Cytoskeleton</keyword>
<dbReference type="GeneID" id="101479163"/>
<feature type="compositionally biased region" description="Polar residues" evidence="8">
    <location>
        <begin position="259"/>
        <end position="284"/>
    </location>
</feature>
<comment type="subcellular location">
    <subcellularLocation>
        <location evidence="1">Cytoplasm</location>
        <location evidence="1">Cytoskeleton</location>
    </subcellularLocation>
</comment>
<feature type="coiled-coil region" evidence="7">
    <location>
        <begin position="831"/>
        <end position="928"/>
    </location>
</feature>
<proteinExistence type="predicted"/>